<evidence type="ECO:0000313" key="1">
    <source>
        <dbReference type="EMBL" id="MCC5600828.1"/>
    </source>
</evidence>
<dbReference type="Proteomes" id="UP001199525">
    <property type="component" value="Unassembled WGS sequence"/>
</dbReference>
<gene>
    <name evidence="1" type="ORF">LC586_16775</name>
</gene>
<dbReference type="RefSeq" id="WP_229485886.1">
    <property type="nucleotide sequence ID" value="NZ_JAIVFQ010000022.1"/>
</dbReference>
<protein>
    <submittedName>
        <fullName evidence="1">Uncharacterized protein</fullName>
    </submittedName>
</protein>
<comment type="caution">
    <text evidence="1">The sequence shown here is derived from an EMBL/GenBank/DDBJ whole genome shotgun (WGS) entry which is preliminary data.</text>
</comment>
<keyword evidence="2" id="KW-1185">Reference proteome</keyword>
<name>A0ABS8I9Q0_9NOSO</name>
<dbReference type="EMBL" id="JAIVFQ010000022">
    <property type="protein sequence ID" value="MCC5600828.1"/>
    <property type="molecule type" value="Genomic_DNA"/>
</dbReference>
<reference evidence="1 2" key="1">
    <citation type="journal article" date="2021" name="Microorganisms">
        <title>Genome Evolution of Filamentous Cyanobacterium Nostoc Species: From Facultative Symbiosis to Free Living.</title>
        <authorList>
            <person name="Huo D."/>
            <person name="Li H."/>
            <person name="Cai F."/>
            <person name="Guo X."/>
            <person name="Qiao Z."/>
            <person name="Wang W."/>
            <person name="Yu G."/>
            <person name="Li R."/>
        </authorList>
    </citation>
    <scope>NUCLEOTIDE SEQUENCE [LARGE SCALE GENOMIC DNA]</scope>
    <source>
        <strain evidence="1 2">CHAB 5714</strain>
    </source>
</reference>
<proteinExistence type="predicted"/>
<sequence>MQRIEWGEMLPRLWQVRIEKALTTNAIIYGAQEIVLITGCSSATARQWINSLPRVLPIPLYKHQAQRLVRELTKIQVLANVIFIGQGSSST</sequence>
<organism evidence="1 2">
    <name type="scientific">Nostoc favosum CHAB5714</name>
    <dbReference type="NCBI Taxonomy" id="2780399"/>
    <lineage>
        <taxon>Bacteria</taxon>
        <taxon>Bacillati</taxon>
        <taxon>Cyanobacteriota</taxon>
        <taxon>Cyanophyceae</taxon>
        <taxon>Nostocales</taxon>
        <taxon>Nostocaceae</taxon>
        <taxon>Nostoc</taxon>
        <taxon>Nostoc favosum</taxon>
    </lineage>
</organism>
<accession>A0ABS8I9Q0</accession>
<evidence type="ECO:0000313" key="2">
    <source>
        <dbReference type="Proteomes" id="UP001199525"/>
    </source>
</evidence>